<keyword evidence="1" id="KW-0732">Signal</keyword>
<evidence type="ECO:0000313" key="2">
    <source>
        <dbReference type="EMBL" id="AYO44701.1"/>
    </source>
</evidence>
<dbReference type="PROSITE" id="PS51257">
    <property type="entry name" value="PROKAR_LIPOPROTEIN"/>
    <property type="match status" value="1"/>
</dbReference>
<dbReference type="AlphaFoldDB" id="A0A3G2S9B6"/>
<dbReference type="Proteomes" id="UP000269793">
    <property type="component" value="Chromosome VII"/>
</dbReference>
<evidence type="ECO:0008006" key="4">
    <source>
        <dbReference type="Google" id="ProtNLM"/>
    </source>
</evidence>
<accession>A0A3G2S9B6</accession>
<feature type="chain" id="PRO_5017932843" description="Ricin B lectin domain-containing protein" evidence="1">
    <location>
        <begin position="20"/>
        <end position="197"/>
    </location>
</feature>
<keyword evidence="3" id="KW-1185">Reference proteome</keyword>
<dbReference type="EMBL" id="CP033154">
    <property type="protein sequence ID" value="AYO44701.1"/>
    <property type="molecule type" value="Genomic_DNA"/>
</dbReference>
<proteinExistence type="predicted"/>
<organism evidence="2 3">
    <name type="scientific">Malassezia restricta (strain ATCC 96810 / NBRC 103918 / CBS 7877)</name>
    <name type="common">Seborrheic dermatitis infection agent</name>
    <dbReference type="NCBI Taxonomy" id="425264"/>
    <lineage>
        <taxon>Eukaryota</taxon>
        <taxon>Fungi</taxon>
        <taxon>Dikarya</taxon>
        <taxon>Basidiomycota</taxon>
        <taxon>Ustilaginomycotina</taxon>
        <taxon>Malasseziomycetes</taxon>
        <taxon>Malasseziales</taxon>
        <taxon>Malasseziaceae</taxon>
        <taxon>Malassezia</taxon>
    </lineage>
</organism>
<evidence type="ECO:0000256" key="1">
    <source>
        <dbReference type="SAM" id="SignalP"/>
    </source>
</evidence>
<sequence>MYMHKLISFALAGAASAMASGLSCKAYGVAGNLVSLDFFHHDSQLLEFTHDKTVDGHPALAPTQHSKQLFQFFSCNSPSKHYKKGGQVRSLTNTSLCLTPGTVYLPSDKMGDAVPYPDNADNRISLQPCESEHSLQLRKQWFMETETNRAGLVQVSQQGWRSDSTSDTLIITDDGVALTSHPHKGTEPKHLHIKARV</sequence>
<reference evidence="2 3" key="1">
    <citation type="submission" date="2018-10" db="EMBL/GenBank/DDBJ databases">
        <title>Complete genome sequence of Malassezia restricta CBS 7877.</title>
        <authorList>
            <person name="Morand S.C."/>
            <person name="Bertignac M."/>
            <person name="Iltis A."/>
            <person name="Kolder I."/>
            <person name="Pirovano W."/>
            <person name="Jourdain R."/>
            <person name="Clavaud C."/>
        </authorList>
    </citation>
    <scope>NUCLEOTIDE SEQUENCE [LARGE SCALE GENOMIC DNA]</scope>
    <source>
        <strain evidence="2 3">CBS 7877</strain>
    </source>
</reference>
<protein>
    <recommendedName>
        <fullName evidence="4">Ricin B lectin domain-containing protein</fullName>
    </recommendedName>
</protein>
<dbReference type="VEuPathDB" id="FungiDB:DNF11_3751"/>
<name>A0A3G2S9B6_MALR7</name>
<feature type="signal peptide" evidence="1">
    <location>
        <begin position="1"/>
        <end position="19"/>
    </location>
</feature>
<evidence type="ECO:0000313" key="3">
    <source>
        <dbReference type="Proteomes" id="UP000269793"/>
    </source>
</evidence>
<gene>
    <name evidence="2" type="ORF">DNF11_3751</name>
</gene>
<dbReference type="OrthoDB" id="3349465at2759"/>